<organism evidence="2">
    <name type="scientific">uncultured Thermomicrobiales bacterium</name>
    <dbReference type="NCBI Taxonomy" id="1645740"/>
    <lineage>
        <taxon>Bacteria</taxon>
        <taxon>Pseudomonadati</taxon>
        <taxon>Thermomicrobiota</taxon>
        <taxon>Thermomicrobia</taxon>
        <taxon>Thermomicrobiales</taxon>
        <taxon>environmental samples</taxon>
    </lineage>
</organism>
<proteinExistence type="predicted"/>
<dbReference type="Pfam" id="PF13683">
    <property type="entry name" value="rve_3"/>
    <property type="match status" value="1"/>
</dbReference>
<name>A0A6J4VTU5_9BACT</name>
<dbReference type="Gene3D" id="3.30.420.10">
    <property type="entry name" value="Ribonuclease H-like superfamily/Ribonuclease H"/>
    <property type="match status" value="1"/>
</dbReference>
<dbReference type="InterPro" id="IPR036397">
    <property type="entry name" value="RNaseH_sf"/>
</dbReference>
<evidence type="ECO:0000259" key="1">
    <source>
        <dbReference type="Pfam" id="PF13683"/>
    </source>
</evidence>
<gene>
    <name evidence="2" type="ORF">AVDCRST_MAG18-4176</name>
</gene>
<accession>A0A6J4VTU5</accession>
<dbReference type="InterPro" id="IPR012337">
    <property type="entry name" value="RNaseH-like_sf"/>
</dbReference>
<dbReference type="AlphaFoldDB" id="A0A6J4VTU5"/>
<dbReference type="SUPFAM" id="SSF53098">
    <property type="entry name" value="Ribonuclease H-like"/>
    <property type="match status" value="1"/>
</dbReference>
<dbReference type="InterPro" id="IPR001584">
    <property type="entry name" value="Integrase_cat-core"/>
</dbReference>
<dbReference type="GO" id="GO:0015074">
    <property type="term" value="P:DNA integration"/>
    <property type="evidence" value="ECO:0007669"/>
    <property type="project" value="InterPro"/>
</dbReference>
<protein>
    <submittedName>
        <fullName evidence="2">Mobile element protein</fullName>
    </submittedName>
</protein>
<feature type="domain" description="Integrase catalytic" evidence="1">
    <location>
        <begin position="67"/>
        <end position="117"/>
    </location>
</feature>
<dbReference type="GO" id="GO:0003676">
    <property type="term" value="F:nucleic acid binding"/>
    <property type="evidence" value="ECO:0007669"/>
    <property type="project" value="InterPro"/>
</dbReference>
<reference evidence="2" key="1">
    <citation type="submission" date="2020-02" db="EMBL/GenBank/DDBJ databases">
        <authorList>
            <person name="Meier V. D."/>
        </authorList>
    </citation>
    <scope>NUCLEOTIDE SEQUENCE</scope>
    <source>
        <strain evidence="2">AVDCRST_MAG18</strain>
    </source>
</reference>
<evidence type="ECO:0000313" key="2">
    <source>
        <dbReference type="EMBL" id="CAA9587667.1"/>
    </source>
</evidence>
<sequence length="150" mass="16459">MVHVGVTRHPADAWVAQQLREATPFGTAPRSLIRDNDGKYGPRFDRLAAASGSRVIRTPIRALRADATCERFLGSVRRECVGHPLILGEVHLRRVLRVYVAYFNHARPHQGIGQASPAGPPAVGQQGTDTGRVVAFLILGSLHHDYRRVA</sequence>
<dbReference type="EMBL" id="CADCWN010000333">
    <property type="protein sequence ID" value="CAA9587667.1"/>
    <property type="molecule type" value="Genomic_DNA"/>
</dbReference>